<protein>
    <recommendedName>
        <fullName evidence="3">DRTGG domain-containing protein</fullName>
    </recommendedName>
</protein>
<sequence length="110" mass="12336">MKVEDLYQMSEFCSITKKMKKDQEITGGYCGDLLSWVMAHAKKGNIWITVQTHINIIAIATLLELTCIIIPENISVEKETIQKAEQEQIPILGSNLTSFEIANLLGKRGL</sequence>
<dbReference type="Proteomes" id="UP000196365">
    <property type="component" value="Unassembled WGS sequence"/>
</dbReference>
<organism evidence="1 2">
    <name type="scientific">Garciella nitratireducens DSM 15102</name>
    <dbReference type="NCBI Taxonomy" id="1121911"/>
    <lineage>
        <taxon>Bacteria</taxon>
        <taxon>Bacillati</taxon>
        <taxon>Bacillota</taxon>
        <taxon>Clostridia</taxon>
        <taxon>Eubacteriales</taxon>
        <taxon>Eubacteriaceae</taxon>
        <taxon>Garciella</taxon>
    </lineage>
</organism>
<dbReference type="Gene3D" id="3.40.1390.20">
    <property type="entry name" value="HprK N-terminal domain-like"/>
    <property type="match status" value="1"/>
</dbReference>
<reference evidence="1 2" key="1">
    <citation type="submission" date="2017-02" db="EMBL/GenBank/DDBJ databases">
        <authorList>
            <person name="Peterson S.W."/>
        </authorList>
    </citation>
    <scope>NUCLEOTIDE SEQUENCE [LARGE SCALE GENOMIC DNA]</scope>
    <source>
        <strain evidence="1 2">DSM 15102</strain>
    </source>
</reference>
<evidence type="ECO:0000313" key="1">
    <source>
        <dbReference type="EMBL" id="SJZ48232.1"/>
    </source>
</evidence>
<evidence type="ECO:0008006" key="3">
    <source>
        <dbReference type="Google" id="ProtNLM"/>
    </source>
</evidence>
<dbReference type="RefSeq" id="WP_087678187.1">
    <property type="nucleotide sequence ID" value="NZ_FUWV01000003.1"/>
</dbReference>
<name>A0A1T4L0H0_9FIRM</name>
<dbReference type="InterPro" id="IPR028979">
    <property type="entry name" value="Ser_kin/Pase_Hpr-like_N_sf"/>
</dbReference>
<evidence type="ECO:0000313" key="2">
    <source>
        <dbReference type="Proteomes" id="UP000196365"/>
    </source>
</evidence>
<dbReference type="EMBL" id="FUWV01000003">
    <property type="protein sequence ID" value="SJZ48232.1"/>
    <property type="molecule type" value="Genomic_DNA"/>
</dbReference>
<dbReference type="OrthoDB" id="9800356at2"/>
<keyword evidence="2" id="KW-1185">Reference proteome</keyword>
<gene>
    <name evidence="1" type="ORF">SAMN02745973_00766</name>
</gene>
<accession>A0A1T4L0H0</accession>
<dbReference type="AlphaFoldDB" id="A0A1T4L0H0"/>
<proteinExistence type="predicted"/>
<dbReference type="SUPFAM" id="SSF75138">
    <property type="entry name" value="HprK N-terminal domain-like"/>
    <property type="match status" value="1"/>
</dbReference>